<dbReference type="GO" id="GO:0005243">
    <property type="term" value="F:gap junction channel activity"/>
    <property type="evidence" value="ECO:0007669"/>
    <property type="project" value="TreeGrafter"/>
</dbReference>
<evidence type="ECO:0000256" key="6">
    <source>
        <dbReference type="ARBA" id="ARBA00023065"/>
    </source>
</evidence>
<dbReference type="STRING" id="70667.A0A0X3Q2B4"/>
<evidence type="ECO:0000256" key="3">
    <source>
        <dbReference type="ARBA" id="ARBA00022475"/>
    </source>
</evidence>
<feature type="region of interest" description="Disordered" evidence="10">
    <location>
        <begin position="403"/>
        <end position="431"/>
    </location>
</feature>
<dbReference type="Pfam" id="PF00876">
    <property type="entry name" value="Innexin"/>
    <property type="match status" value="1"/>
</dbReference>
<keyword evidence="2 9" id="KW-0813">Transport</keyword>
<dbReference type="PROSITE" id="PS51013">
    <property type="entry name" value="PANNEXIN"/>
    <property type="match status" value="1"/>
</dbReference>
<comment type="function">
    <text evidence="9">Structural component of the gap junctions.</text>
</comment>
<dbReference type="AlphaFoldDB" id="A0A0X3Q2B4"/>
<dbReference type="PANTHER" id="PTHR11893:SF36">
    <property type="entry name" value="INNEXIN-5"/>
    <property type="match status" value="1"/>
</dbReference>
<name>A0A0X3Q2B4_SCHSO</name>
<comment type="subcellular location">
    <subcellularLocation>
        <location evidence="1 9">Cell membrane</location>
        <topology evidence="1 9">Multi-pass membrane protein</topology>
    </subcellularLocation>
</comment>
<dbReference type="WBParaSite" id="SSLN_0001319801-mRNA-1">
    <property type="protein sequence ID" value="SSLN_0001319801-mRNA-1"/>
    <property type="gene ID" value="SSLN_0001319801"/>
</dbReference>
<reference evidence="12 13" key="3">
    <citation type="submission" date="2018-11" db="EMBL/GenBank/DDBJ databases">
        <authorList>
            <consortium name="Pathogen Informatics"/>
        </authorList>
    </citation>
    <scope>NUCLEOTIDE SEQUENCE [LARGE SCALE GENOMIC DNA]</scope>
    <source>
        <strain evidence="12 13">NST_G2</strain>
    </source>
</reference>
<dbReference type="Proteomes" id="UP000275846">
    <property type="component" value="Unassembled WGS sequence"/>
</dbReference>
<keyword evidence="4 9" id="KW-0812">Transmembrane</keyword>
<evidence type="ECO:0000256" key="8">
    <source>
        <dbReference type="ARBA" id="ARBA00023303"/>
    </source>
</evidence>
<dbReference type="GO" id="GO:0034220">
    <property type="term" value="P:monoatomic ion transmembrane transport"/>
    <property type="evidence" value="ECO:0007669"/>
    <property type="project" value="UniProtKB-KW"/>
</dbReference>
<evidence type="ECO:0000256" key="4">
    <source>
        <dbReference type="ARBA" id="ARBA00022692"/>
    </source>
</evidence>
<dbReference type="InterPro" id="IPR000990">
    <property type="entry name" value="Innexin"/>
</dbReference>
<dbReference type="GO" id="GO:0005886">
    <property type="term" value="C:plasma membrane"/>
    <property type="evidence" value="ECO:0007669"/>
    <property type="project" value="UniProtKB-SubCell"/>
</dbReference>
<feature type="transmembrane region" description="Helical" evidence="9">
    <location>
        <begin position="106"/>
        <end position="128"/>
    </location>
</feature>
<keyword evidence="7 9" id="KW-0472">Membrane</keyword>
<evidence type="ECO:0000256" key="10">
    <source>
        <dbReference type="SAM" id="MobiDB-lite"/>
    </source>
</evidence>
<evidence type="ECO:0000256" key="1">
    <source>
        <dbReference type="ARBA" id="ARBA00004651"/>
    </source>
</evidence>
<dbReference type="OrthoDB" id="5867527at2759"/>
<sequence>MVAQEFLSQLDKLHFVDSVGLDDFADRCSYMLSFVLLVICFAIVTLKSYVFEPLSCYTATTFSGSNMVAYINAFCWVNGTVPANVDTDRLDDASYWVELEGKKLNYYQWVSLVLALQAILCYLPRLVWEVITFNRVGTNLGFLIESAQSASGETGATRTKHVQFVATSIDTLLFARRRLKHQRPRVGHMRQAFEFLSELLPRKRLGRALCAYYMLVKLAYLTNSVGQLFLMDRFLGMNSSNRLFGISILHDLLNGRHWQETLIFPRVGYCRVPIKLVSTPVPTLVAQCTLPVNMLNEKIYIFLWYWFVFVSTMEVISVIVWIGRLAARRRRVSALVHYLKIADVYTPAMRKTLDRFEVTFLRPDGTFLLHMLRLNAGEIITHEILQALLDRYVQHEKMVESTEQSEMHEGPIFTSSPCDQTSGGTGGKPAEALPAECALKQRLA</sequence>
<accession>A0A0X3Q2B4</accession>
<feature type="transmembrane region" description="Helical" evidence="9">
    <location>
        <begin position="30"/>
        <end position="50"/>
    </location>
</feature>
<dbReference type="PANTHER" id="PTHR11893">
    <property type="entry name" value="INNEXIN"/>
    <property type="match status" value="1"/>
</dbReference>
<dbReference type="EMBL" id="GEEE01004862">
    <property type="protein sequence ID" value="JAP58363.1"/>
    <property type="molecule type" value="Transcribed_RNA"/>
</dbReference>
<feature type="transmembrane region" description="Helical" evidence="9">
    <location>
        <begin position="210"/>
        <end position="230"/>
    </location>
</feature>
<evidence type="ECO:0000313" key="14">
    <source>
        <dbReference type="WBParaSite" id="SSLN_0001319801-mRNA-1"/>
    </source>
</evidence>
<keyword evidence="5 9" id="KW-1133">Transmembrane helix</keyword>
<dbReference type="EMBL" id="UYSU01037483">
    <property type="protein sequence ID" value="VDL99099.1"/>
    <property type="molecule type" value="Genomic_DNA"/>
</dbReference>
<proteinExistence type="inferred from homology"/>
<evidence type="ECO:0000256" key="5">
    <source>
        <dbReference type="ARBA" id="ARBA00022989"/>
    </source>
</evidence>
<keyword evidence="6 9" id="KW-0406">Ion transport</keyword>
<evidence type="ECO:0000313" key="13">
    <source>
        <dbReference type="Proteomes" id="UP000275846"/>
    </source>
</evidence>
<evidence type="ECO:0000256" key="7">
    <source>
        <dbReference type="ARBA" id="ARBA00023136"/>
    </source>
</evidence>
<gene>
    <name evidence="9" type="primary">inx</name>
    <name evidence="12" type="ORF">SSLN_LOCUS12714</name>
    <name evidence="11" type="ORF">TR96579</name>
</gene>
<evidence type="ECO:0000256" key="9">
    <source>
        <dbReference type="RuleBase" id="RU010713"/>
    </source>
</evidence>
<comment type="similarity">
    <text evidence="9">Belongs to the pannexin family.</text>
</comment>
<feature type="transmembrane region" description="Helical" evidence="9">
    <location>
        <begin position="299"/>
        <end position="322"/>
    </location>
</feature>
<reference evidence="11" key="1">
    <citation type="submission" date="2016-01" db="EMBL/GenBank/DDBJ databases">
        <title>Reference transcriptome for the parasite Schistocephalus solidus: insights into the molecular evolution of parasitism.</title>
        <authorList>
            <person name="Hebert F.O."/>
            <person name="Grambauer S."/>
            <person name="Barber I."/>
            <person name="Landry C.R."/>
            <person name="Aubin-Horth N."/>
        </authorList>
    </citation>
    <scope>NUCLEOTIDE SEQUENCE</scope>
</reference>
<keyword evidence="8 9" id="KW-0407">Ion channel</keyword>
<keyword evidence="3" id="KW-1003">Cell membrane</keyword>
<organism evidence="11">
    <name type="scientific">Schistocephalus solidus</name>
    <name type="common">Tapeworm</name>
    <dbReference type="NCBI Taxonomy" id="70667"/>
    <lineage>
        <taxon>Eukaryota</taxon>
        <taxon>Metazoa</taxon>
        <taxon>Spiralia</taxon>
        <taxon>Lophotrochozoa</taxon>
        <taxon>Platyhelminthes</taxon>
        <taxon>Cestoda</taxon>
        <taxon>Eucestoda</taxon>
        <taxon>Diphyllobothriidea</taxon>
        <taxon>Diphyllobothriidae</taxon>
        <taxon>Schistocephalus</taxon>
    </lineage>
</organism>
<evidence type="ECO:0000313" key="12">
    <source>
        <dbReference type="EMBL" id="VDL99099.1"/>
    </source>
</evidence>
<dbReference type="GO" id="GO:0005921">
    <property type="term" value="C:gap junction"/>
    <property type="evidence" value="ECO:0007669"/>
    <property type="project" value="UniProtKB-UniRule"/>
</dbReference>
<feature type="compositionally biased region" description="Polar residues" evidence="10">
    <location>
        <begin position="413"/>
        <end position="422"/>
    </location>
</feature>
<protein>
    <recommendedName>
        <fullName evidence="9">Innexin</fullName>
    </recommendedName>
</protein>
<reference evidence="14" key="2">
    <citation type="submission" date="2016-06" db="UniProtKB">
        <authorList>
            <consortium name="WormBaseParasite"/>
        </authorList>
    </citation>
    <scope>IDENTIFICATION</scope>
</reference>
<evidence type="ECO:0000256" key="2">
    <source>
        <dbReference type="ARBA" id="ARBA00022448"/>
    </source>
</evidence>
<evidence type="ECO:0000313" key="11">
    <source>
        <dbReference type="EMBL" id="JAP58363.1"/>
    </source>
</evidence>
<keyword evidence="13" id="KW-1185">Reference proteome</keyword>
<dbReference type="PRINTS" id="PR01262">
    <property type="entry name" value="INNEXIN"/>
</dbReference>